<dbReference type="OrthoDB" id="3258416at2759"/>
<feature type="compositionally biased region" description="Polar residues" evidence="12">
    <location>
        <begin position="318"/>
        <end position="332"/>
    </location>
</feature>
<keyword evidence="9" id="KW-0206">Cytoskeleton</keyword>
<evidence type="ECO:0000256" key="12">
    <source>
        <dbReference type="SAM" id="MobiDB-lite"/>
    </source>
</evidence>
<dbReference type="Proteomes" id="UP001152320">
    <property type="component" value="Chromosome 3"/>
</dbReference>
<keyword evidence="14" id="KW-1185">Reference proteome</keyword>
<dbReference type="GO" id="GO:0072686">
    <property type="term" value="C:mitotic spindle"/>
    <property type="evidence" value="ECO:0007669"/>
    <property type="project" value="TreeGrafter"/>
</dbReference>
<keyword evidence="6" id="KW-0493">Microtubule</keyword>
<evidence type="ECO:0000313" key="13">
    <source>
        <dbReference type="EMBL" id="KAJ8045768.1"/>
    </source>
</evidence>
<evidence type="ECO:0000256" key="10">
    <source>
        <dbReference type="ARBA" id="ARBA00023242"/>
    </source>
</evidence>
<evidence type="ECO:0000256" key="5">
    <source>
        <dbReference type="ARBA" id="ARBA00022618"/>
    </source>
</evidence>
<dbReference type="PANTHER" id="PTHR15874:SF1">
    <property type="entry name" value="NUCLEOLAR AND SPINDLE-ASSOCIATED PROTEIN 1"/>
    <property type="match status" value="1"/>
</dbReference>
<accession>A0A9Q1CI79</accession>
<dbReference type="InterPro" id="IPR026756">
    <property type="entry name" value="NuSAP"/>
</dbReference>
<proteinExistence type="inferred from homology"/>
<dbReference type="EMBL" id="JAIZAY010000003">
    <property type="protein sequence ID" value="KAJ8045768.1"/>
    <property type="molecule type" value="Genomic_DNA"/>
</dbReference>
<evidence type="ECO:0000256" key="1">
    <source>
        <dbReference type="ARBA" id="ARBA00004123"/>
    </source>
</evidence>
<keyword evidence="5" id="KW-0132">Cell division</keyword>
<comment type="subcellular location">
    <subcellularLocation>
        <location evidence="2">Cytoplasm</location>
        <location evidence="2">Cytoskeleton</location>
        <location evidence="2">Spindle</location>
    </subcellularLocation>
    <subcellularLocation>
        <location evidence="1">Nucleus</location>
    </subcellularLocation>
</comment>
<keyword evidence="8" id="KW-0238">DNA-binding</keyword>
<name>A0A9Q1CI79_HOLLE</name>
<feature type="region of interest" description="Disordered" evidence="12">
    <location>
        <begin position="40"/>
        <end position="268"/>
    </location>
</feature>
<dbReference type="GO" id="GO:0003677">
    <property type="term" value="F:DNA binding"/>
    <property type="evidence" value="ECO:0007669"/>
    <property type="project" value="UniProtKB-KW"/>
</dbReference>
<evidence type="ECO:0000256" key="6">
    <source>
        <dbReference type="ARBA" id="ARBA00022701"/>
    </source>
</evidence>
<dbReference type="GO" id="GO:0005874">
    <property type="term" value="C:microtubule"/>
    <property type="evidence" value="ECO:0007669"/>
    <property type="project" value="UniProtKB-KW"/>
</dbReference>
<evidence type="ECO:0000256" key="7">
    <source>
        <dbReference type="ARBA" id="ARBA00022776"/>
    </source>
</evidence>
<evidence type="ECO:0000256" key="9">
    <source>
        <dbReference type="ARBA" id="ARBA00023212"/>
    </source>
</evidence>
<comment type="caution">
    <text evidence="13">The sequence shown here is derived from an EMBL/GenBank/DDBJ whole genome shotgun (WGS) entry which is preliminary data.</text>
</comment>
<keyword evidence="10" id="KW-0539">Nucleus</keyword>
<dbReference type="GO" id="GO:0000281">
    <property type="term" value="P:mitotic cytokinesis"/>
    <property type="evidence" value="ECO:0007669"/>
    <property type="project" value="InterPro"/>
</dbReference>
<feature type="compositionally biased region" description="Basic and acidic residues" evidence="12">
    <location>
        <begin position="186"/>
        <end position="226"/>
    </location>
</feature>
<dbReference type="GO" id="GO:0008017">
    <property type="term" value="F:microtubule binding"/>
    <property type="evidence" value="ECO:0007669"/>
    <property type="project" value="TreeGrafter"/>
</dbReference>
<feature type="compositionally biased region" description="Polar residues" evidence="12">
    <location>
        <begin position="227"/>
        <end position="236"/>
    </location>
</feature>
<evidence type="ECO:0000256" key="3">
    <source>
        <dbReference type="ARBA" id="ARBA00009702"/>
    </source>
</evidence>
<dbReference type="Pfam" id="PF16006">
    <property type="entry name" value="NUSAP"/>
    <property type="match status" value="1"/>
</dbReference>
<keyword evidence="7" id="KW-0498">Mitosis</keyword>
<evidence type="ECO:0000256" key="8">
    <source>
        <dbReference type="ARBA" id="ARBA00023125"/>
    </source>
</evidence>
<evidence type="ECO:0000256" key="2">
    <source>
        <dbReference type="ARBA" id="ARBA00004186"/>
    </source>
</evidence>
<evidence type="ECO:0000256" key="11">
    <source>
        <dbReference type="ARBA" id="ARBA00023306"/>
    </source>
</evidence>
<protein>
    <submittedName>
        <fullName evidence="13">Nucleolar and spindle-associated protein 1</fullName>
    </submittedName>
</protein>
<gene>
    <name evidence="13" type="ORF">HOLleu_08846</name>
</gene>
<feature type="compositionally biased region" description="Polar residues" evidence="12">
    <location>
        <begin position="256"/>
        <end position="266"/>
    </location>
</feature>
<feature type="compositionally biased region" description="Basic residues" evidence="12">
    <location>
        <begin position="480"/>
        <end position="491"/>
    </location>
</feature>
<feature type="compositionally biased region" description="Basic and acidic residues" evidence="12">
    <location>
        <begin position="461"/>
        <end position="479"/>
    </location>
</feature>
<dbReference type="GO" id="GO:0005730">
    <property type="term" value="C:nucleolus"/>
    <property type="evidence" value="ECO:0007669"/>
    <property type="project" value="TreeGrafter"/>
</dbReference>
<dbReference type="PANTHER" id="PTHR15874">
    <property type="entry name" value="NUCLEOLAR AND SPINDLE-ASSOCIATED PROTEIN 1"/>
    <property type="match status" value="1"/>
</dbReference>
<organism evidence="13 14">
    <name type="scientific">Holothuria leucospilota</name>
    <name type="common">Black long sea cucumber</name>
    <name type="synonym">Mertensiothuria leucospilota</name>
    <dbReference type="NCBI Taxonomy" id="206669"/>
    <lineage>
        <taxon>Eukaryota</taxon>
        <taxon>Metazoa</taxon>
        <taxon>Echinodermata</taxon>
        <taxon>Eleutherozoa</taxon>
        <taxon>Echinozoa</taxon>
        <taxon>Holothuroidea</taxon>
        <taxon>Aspidochirotacea</taxon>
        <taxon>Aspidochirotida</taxon>
        <taxon>Holothuriidae</taxon>
        <taxon>Holothuria</taxon>
    </lineage>
</organism>
<evidence type="ECO:0000256" key="4">
    <source>
        <dbReference type="ARBA" id="ARBA00022490"/>
    </source>
</evidence>
<reference evidence="13" key="1">
    <citation type="submission" date="2021-10" db="EMBL/GenBank/DDBJ databases">
        <title>Tropical sea cucumber genome reveals ecological adaptation and Cuvierian tubules defense mechanism.</title>
        <authorList>
            <person name="Chen T."/>
        </authorList>
    </citation>
    <scope>NUCLEOTIDE SEQUENCE</scope>
    <source>
        <strain evidence="13">Nanhai2018</strain>
        <tissue evidence="13">Muscle</tissue>
    </source>
</reference>
<feature type="compositionally biased region" description="Polar residues" evidence="12">
    <location>
        <begin position="357"/>
        <end position="367"/>
    </location>
</feature>
<feature type="region of interest" description="Disordered" evidence="12">
    <location>
        <begin position="451"/>
        <end position="502"/>
    </location>
</feature>
<keyword evidence="11" id="KW-0131">Cell cycle</keyword>
<evidence type="ECO:0000313" key="14">
    <source>
        <dbReference type="Proteomes" id="UP001152320"/>
    </source>
</evidence>
<dbReference type="AlphaFoldDB" id="A0A9Q1CI79"/>
<feature type="region of interest" description="Disordered" evidence="12">
    <location>
        <begin position="306"/>
        <end position="368"/>
    </location>
</feature>
<comment type="similarity">
    <text evidence="3">Belongs to the NUSAP family.</text>
</comment>
<feature type="compositionally biased region" description="Polar residues" evidence="12">
    <location>
        <begin position="135"/>
        <end position="150"/>
    </location>
</feature>
<dbReference type="GO" id="GO:0040001">
    <property type="term" value="P:establishment of mitotic spindle localization"/>
    <property type="evidence" value="ECO:0007669"/>
    <property type="project" value="InterPro"/>
</dbReference>
<dbReference type="GO" id="GO:0007076">
    <property type="term" value="P:mitotic chromosome condensation"/>
    <property type="evidence" value="ECO:0007669"/>
    <property type="project" value="TreeGrafter"/>
</dbReference>
<keyword evidence="4" id="KW-0963">Cytoplasm</keyword>
<feature type="compositionally biased region" description="Basic residues" evidence="12">
    <location>
        <begin position="91"/>
        <end position="100"/>
    </location>
</feature>
<sequence length="502" mass="55916">MDYNFEKMKRVELQRLAKKAGIKANLKTEKLIKALTEHHANARLSETSPEKEVTQNSTQQEIPVDQIEKPKECAPLQKSPTKETRVTPVQPRRRGRKAKSKPPAATSEKAEVVKSAQKRRHVDTESDVELPPAKRQNTLPAASSTVNVPTTEKEEVSLSAVESVALPCRRSSRKRTFSMSPTSSTTKKDQEEEKTMKESQEKENSCPVPEKEMTKTRRSSKGHENSDVSVKTASQKQESRKSNIPVKKTGIPLPKLNTTDSGTPGKSLNFKKVHKAHFEKLESIDDYLERKRKRIEDLTKSYKRTVKTAPAGVKKTPQKSVKTPQQQNSTATPKDAKSVTKRTSFFSPKPCPPLKQASKTKSVTFHTSKLKTPAKPAVFIFGKTSTEKRTATPGIRKSIAVMNGASARKSVSGPITPSQPKKFDLKASLEKPLPYKPYTGKLKPLSEIQSVAQKPATHISRAKENLKKPKITSRQERQKAVAKGRSQKRKNNINARRGLSVV</sequence>